<feature type="transmembrane region" description="Helical" evidence="9">
    <location>
        <begin position="1004"/>
        <end position="1026"/>
    </location>
</feature>
<evidence type="ECO:0000256" key="2">
    <source>
        <dbReference type="ARBA" id="ARBA00010942"/>
    </source>
</evidence>
<evidence type="ECO:0000256" key="3">
    <source>
        <dbReference type="ARBA" id="ARBA00022448"/>
    </source>
</evidence>
<evidence type="ECO:0000256" key="1">
    <source>
        <dbReference type="ARBA" id="ARBA00004429"/>
    </source>
</evidence>
<sequence>MASFFINRPIFAWVLAIITMLAGALSISKLAVERYPNIAPPSVNIEASYPGASAKVVEDSVTQILERNMKGLDGLLYMSATSQSSGGVSISLTFENGTNPDTAQVQVQNKVQLAMPLLPQEVQLQGVNVSKSRGGFLMVAGFVSEDGSMDRNDIADYINSAIVDPVSRVPGVGNVQVFGAKYAMRIWLDPNKLTTYDLTPGDVATAVRAQNAQVTVGSLGGAPAVPGQQLNASITSQGRLQTPEQFREIVVRANEDGSLLRLDDIARVELGAENYEFISRYNRQPATGIAINLATGANALETAEGVKAKLKELQPFFPRGLTSVVPFDTTPFVEVSIKGVISTLVEAIVLVFLVMYLFLQNFRATLIPTIAVPVVLLGTFAVLAALGFSINMLTMFAMVLAIGLLVDDAIVVVENVERVMREEGLSPKEATKKSMRQITAALVGIGVVLSAVFVPMAFMDGATGVIYRQFSVTIVAAMALSVLVAIILTPALCATLLKPLSKNESHGEKGFFGWFNRNFERSSQRYQGGVQGILKRSGRFMLLFVILTVAMAFLFLRLPSSFLPDEDQGVLFSMVQAPVGATQERTMESIRKVEDQFLDNEQGAVKSVFSVQGFSFAGSGQNTGIAFVNMEDWSDREEESESAGAVAMRAMGALMQIKDAMAFAFAPPPLPELGSSGGFNFYLKDNGNLGHEALTAARNQFLGMAGQSKLLSNVRPNGQEDTPQFRVKIDNAKAAALGLSIAEINSALSTAWGGSYIDDFIDRGRVKRVYMQADAPYRMVPEDFQLWSVRNNKGDMVPLSSFASFAWEYGSPRLERYNGVPSMQMNGQAAPGVSSGEAMAEVESLVAQLPAGMGIEWSGLSYQERAAGAQTPLLYALSLLIVFLCLAALYESWTVPTAVLLMAPVGILGAVLANSLRGMERDIYFQVAMLTTVGLTSKNAILIVEFAKQNLENGMELVEATMRAVRDRLRPILMTSLAFGLGVLPLAIATGAGSGAQRAIGTGVLGGMIVGTLLGIFFIPLFFVVVQRLFGRSKPYNPLNPTQGEISSHKKTEIAEAI</sequence>
<feature type="transmembrane region" description="Helical" evidence="9">
    <location>
        <begin position="339"/>
        <end position="359"/>
    </location>
</feature>
<dbReference type="GO" id="GO:0042910">
    <property type="term" value="F:xenobiotic transmembrane transporter activity"/>
    <property type="evidence" value="ECO:0007669"/>
    <property type="project" value="TreeGrafter"/>
</dbReference>
<dbReference type="InterPro" id="IPR001036">
    <property type="entry name" value="Acrflvin-R"/>
</dbReference>
<dbReference type="SUPFAM" id="SSF82693">
    <property type="entry name" value="Multidrug efflux transporter AcrB pore domain, PN1, PN2, PC1 and PC2 subdomains"/>
    <property type="match status" value="4"/>
</dbReference>
<evidence type="ECO:0000256" key="7">
    <source>
        <dbReference type="ARBA" id="ARBA00022989"/>
    </source>
</evidence>
<dbReference type="NCBIfam" id="NF000282">
    <property type="entry name" value="RND_permease_1"/>
    <property type="match status" value="1"/>
</dbReference>
<dbReference type="Gene3D" id="1.20.1640.10">
    <property type="entry name" value="Multidrug efflux transporter AcrB transmembrane domain"/>
    <property type="match status" value="2"/>
</dbReference>
<dbReference type="SUPFAM" id="SSF82714">
    <property type="entry name" value="Multidrug efflux transporter AcrB TolC docking domain, DN and DC subdomains"/>
    <property type="match status" value="2"/>
</dbReference>
<protein>
    <recommendedName>
        <fullName evidence="9">Efflux pump membrane transporter</fullName>
    </recommendedName>
</protein>
<feature type="transmembrane region" description="Helical" evidence="9">
    <location>
        <begin position="897"/>
        <end position="917"/>
    </location>
</feature>
<evidence type="ECO:0000256" key="5">
    <source>
        <dbReference type="ARBA" id="ARBA00022519"/>
    </source>
</evidence>
<feature type="transmembrane region" description="Helical" evidence="9">
    <location>
        <begin position="873"/>
        <end position="890"/>
    </location>
</feature>
<evidence type="ECO:0000256" key="8">
    <source>
        <dbReference type="ARBA" id="ARBA00023136"/>
    </source>
</evidence>
<dbReference type="FunFam" id="3.30.70.1430:FF:000002">
    <property type="entry name" value="Efflux pump membrane transporter"/>
    <property type="match status" value="1"/>
</dbReference>
<feature type="transmembrane region" description="Helical" evidence="9">
    <location>
        <begin position="540"/>
        <end position="558"/>
    </location>
</feature>
<dbReference type="SUPFAM" id="SSF82866">
    <property type="entry name" value="Multidrug efflux transporter AcrB transmembrane domain"/>
    <property type="match status" value="2"/>
</dbReference>
<dbReference type="NCBIfam" id="TIGR00915">
    <property type="entry name" value="2A0602"/>
    <property type="match status" value="1"/>
</dbReference>
<keyword evidence="11" id="KW-1185">Reference proteome</keyword>
<evidence type="ECO:0000313" key="11">
    <source>
        <dbReference type="Proteomes" id="UP001139028"/>
    </source>
</evidence>
<evidence type="ECO:0000256" key="4">
    <source>
        <dbReference type="ARBA" id="ARBA00022475"/>
    </source>
</evidence>
<dbReference type="InterPro" id="IPR027463">
    <property type="entry name" value="AcrB_DN_DC_subdom"/>
</dbReference>
<dbReference type="Gene3D" id="3.30.2090.10">
    <property type="entry name" value="Multidrug efflux transporter AcrB TolC docking domain, DN and DC subdomains"/>
    <property type="match status" value="2"/>
</dbReference>
<comment type="similarity">
    <text evidence="2 9">Belongs to the resistance-nodulation-cell division (RND) (TC 2.A.6) family.</text>
</comment>
<feature type="transmembrane region" description="Helical" evidence="9">
    <location>
        <begin position="437"/>
        <end position="458"/>
    </location>
</feature>
<keyword evidence="4" id="KW-1003">Cell membrane</keyword>
<dbReference type="FunFam" id="3.30.2090.10:FF:000001">
    <property type="entry name" value="Efflux pump membrane transporter"/>
    <property type="match status" value="1"/>
</dbReference>
<feature type="transmembrane region" description="Helical" evidence="9">
    <location>
        <begin position="470"/>
        <end position="497"/>
    </location>
</feature>
<dbReference type="PANTHER" id="PTHR32063:SF13">
    <property type="entry name" value="MULTIDRUG EFFLUX PUMP SUBUNIT ACRB-RELATED"/>
    <property type="match status" value="1"/>
</dbReference>
<keyword evidence="3 9" id="KW-0813">Transport</keyword>
<evidence type="ECO:0000313" key="10">
    <source>
        <dbReference type="EMBL" id="MCO1334993.1"/>
    </source>
</evidence>
<proteinExistence type="inferred from homology"/>
<comment type="subcellular location">
    <subcellularLocation>
        <location evidence="1 9">Cell inner membrane</location>
        <topology evidence="1 9">Multi-pass membrane protein</topology>
    </subcellularLocation>
</comment>
<dbReference type="Pfam" id="PF00873">
    <property type="entry name" value="ACR_tran"/>
    <property type="match status" value="1"/>
</dbReference>
<dbReference type="PANTHER" id="PTHR32063">
    <property type="match status" value="1"/>
</dbReference>
<comment type="caution">
    <text evidence="10">The sequence shown here is derived from an EMBL/GenBank/DDBJ whole genome shotgun (WGS) entry which is preliminary data.</text>
</comment>
<dbReference type="AlphaFoldDB" id="A0A9X2J599"/>
<dbReference type="PRINTS" id="PR00702">
    <property type="entry name" value="ACRIFLAVINRP"/>
</dbReference>
<name>A0A9X2J599_9GAMM</name>
<evidence type="ECO:0000256" key="6">
    <source>
        <dbReference type="ARBA" id="ARBA00022692"/>
    </source>
</evidence>
<reference evidence="10" key="1">
    <citation type="journal article" date="2022" name="Arch. Microbiol.">
        <title>Microbulbifer okhotskensis sp. nov., isolated from a deep bottom sediment of the Okhotsk Sea.</title>
        <authorList>
            <person name="Romanenko L."/>
            <person name="Kurilenko V."/>
            <person name="Otstavnykh N."/>
            <person name="Velansky P."/>
            <person name="Isaeva M."/>
            <person name="Mikhailov V."/>
        </authorList>
    </citation>
    <scope>NUCLEOTIDE SEQUENCE</scope>
    <source>
        <strain evidence="10">OS29</strain>
    </source>
</reference>
<keyword evidence="6 9" id="KW-0812">Transmembrane</keyword>
<dbReference type="EMBL" id="JALBWM010000045">
    <property type="protein sequence ID" value="MCO1334993.1"/>
    <property type="molecule type" value="Genomic_DNA"/>
</dbReference>
<dbReference type="Gene3D" id="3.30.70.1440">
    <property type="entry name" value="Multidrug efflux transporter AcrB pore domain"/>
    <property type="match status" value="1"/>
</dbReference>
<comment type="caution">
    <text evidence="9">Lacks conserved residue(s) required for the propagation of feature annotation.</text>
</comment>
<dbReference type="GO" id="GO:0015562">
    <property type="term" value="F:efflux transmembrane transporter activity"/>
    <property type="evidence" value="ECO:0007669"/>
    <property type="project" value="InterPro"/>
</dbReference>
<dbReference type="Gene3D" id="3.30.70.1320">
    <property type="entry name" value="Multidrug efflux transporter AcrB pore domain like"/>
    <property type="match status" value="1"/>
</dbReference>
<dbReference type="RefSeq" id="WP_252466967.1">
    <property type="nucleotide sequence ID" value="NZ_JALBWM010000045.1"/>
</dbReference>
<keyword evidence="7 9" id="KW-1133">Transmembrane helix</keyword>
<dbReference type="Proteomes" id="UP001139028">
    <property type="component" value="Unassembled WGS sequence"/>
</dbReference>
<keyword evidence="5 9" id="KW-0997">Cell inner membrane</keyword>
<dbReference type="GO" id="GO:0005886">
    <property type="term" value="C:plasma membrane"/>
    <property type="evidence" value="ECO:0007669"/>
    <property type="project" value="UniProtKB-SubCell"/>
</dbReference>
<dbReference type="FunFam" id="1.20.1640.10:FF:000001">
    <property type="entry name" value="Efflux pump membrane transporter"/>
    <property type="match status" value="1"/>
</dbReference>
<feature type="transmembrane region" description="Helical" evidence="9">
    <location>
        <begin position="366"/>
        <end position="390"/>
    </location>
</feature>
<keyword evidence="8 9" id="KW-0472">Membrane</keyword>
<dbReference type="FunFam" id="3.30.2090.10:FF:000002">
    <property type="entry name" value="Efflux pump membrane transporter"/>
    <property type="match status" value="1"/>
</dbReference>
<accession>A0A9X2J599</accession>
<feature type="transmembrane region" description="Helical" evidence="9">
    <location>
        <begin position="972"/>
        <end position="992"/>
    </location>
</feature>
<dbReference type="InterPro" id="IPR004764">
    <property type="entry name" value="MdtF-like"/>
</dbReference>
<dbReference type="Gene3D" id="3.30.70.1430">
    <property type="entry name" value="Multidrug efflux transporter AcrB pore domain"/>
    <property type="match status" value="2"/>
</dbReference>
<organism evidence="10 11">
    <name type="scientific">Microbulbifer okhotskensis</name>
    <dbReference type="NCBI Taxonomy" id="2926617"/>
    <lineage>
        <taxon>Bacteria</taxon>
        <taxon>Pseudomonadati</taxon>
        <taxon>Pseudomonadota</taxon>
        <taxon>Gammaproteobacteria</taxon>
        <taxon>Cellvibrionales</taxon>
        <taxon>Microbulbiferaceae</taxon>
        <taxon>Microbulbifer</taxon>
    </lineage>
</organism>
<gene>
    <name evidence="10" type="ORF">MO867_11670</name>
</gene>
<evidence type="ECO:0000256" key="9">
    <source>
        <dbReference type="RuleBase" id="RU364070"/>
    </source>
</evidence>
<dbReference type="GO" id="GO:0009636">
    <property type="term" value="P:response to toxic substance"/>
    <property type="evidence" value="ECO:0007669"/>
    <property type="project" value="UniProtKB-ARBA"/>
</dbReference>
<dbReference type="FunFam" id="3.30.70.1430:FF:000001">
    <property type="entry name" value="Efflux pump membrane transporter"/>
    <property type="match status" value="1"/>
</dbReference>